<sequence>MSASAMNTSVRNNLNLLSKRDRLKNRLGGFNREEKTEYNLPKATTKQLNQIRKRLKEERKVRMLKVIALTAILFMGLVYVFLQSAKGITELLTY</sequence>
<keyword evidence="1" id="KW-0472">Membrane</keyword>
<keyword evidence="1" id="KW-1133">Transmembrane helix</keyword>
<dbReference type="Proteomes" id="UP000256980">
    <property type="component" value="Unassembled WGS sequence"/>
</dbReference>
<keyword evidence="1" id="KW-0812">Transmembrane</keyword>
<proteinExistence type="predicted"/>
<evidence type="ECO:0000313" key="2">
    <source>
        <dbReference type="EMBL" id="RED47102.1"/>
    </source>
</evidence>
<dbReference type="AlphaFoldDB" id="A0A3D9HCA9"/>
<evidence type="ECO:0000256" key="1">
    <source>
        <dbReference type="SAM" id="Phobius"/>
    </source>
</evidence>
<evidence type="ECO:0000313" key="3">
    <source>
        <dbReference type="Proteomes" id="UP000256980"/>
    </source>
</evidence>
<keyword evidence="3" id="KW-1185">Reference proteome</keyword>
<dbReference type="EMBL" id="QRDV01000001">
    <property type="protein sequence ID" value="RED47102.1"/>
    <property type="molecule type" value="Genomic_DNA"/>
</dbReference>
<accession>A0A3D9HCA9</accession>
<feature type="transmembrane region" description="Helical" evidence="1">
    <location>
        <begin position="63"/>
        <end position="82"/>
    </location>
</feature>
<reference evidence="2 3" key="1">
    <citation type="submission" date="2018-07" db="EMBL/GenBank/DDBJ databases">
        <title>Genomic Encyclopedia of Type Strains, Phase III (KMG-III): the genomes of soil and plant-associated and newly described type strains.</title>
        <authorList>
            <person name="Whitman W."/>
        </authorList>
    </citation>
    <scope>NUCLEOTIDE SEQUENCE [LARGE SCALE GENOMIC DNA]</scope>
    <source>
        <strain evidence="2 3">CECT 7946</strain>
    </source>
</reference>
<organism evidence="2 3">
    <name type="scientific">Winogradskyella eximia</name>
    <dbReference type="NCBI Taxonomy" id="262006"/>
    <lineage>
        <taxon>Bacteria</taxon>
        <taxon>Pseudomonadati</taxon>
        <taxon>Bacteroidota</taxon>
        <taxon>Flavobacteriia</taxon>
        <taxon>Flavobacteriales</taxon>
        <taxon>Flavobacteriaceae</taxon>
        <taxon>Winogradskyella</taxon>
    </lineage>
</organism>
<protein>
    <submittedName>
        <fullName evidence="2">Uncharacterized protein</fullName>
    </submittedName>
</protein>
<gene>
    <name evidence="2" type="ORF">DFQ10_101883</name>
</gene>
<comment type="caution">
    <text evidence="2">The sequence shown here is derived from an EMBL/GenBank/DDBJ whole genome shotgun (WGS) entry which is preliminary data.</text>
</comment>
<name>A0A3D9HCA9_9FLAO</name>